<keyword evidence="4" id="KW-0028">Amino-acid biosynthesis</keyword>
<dbReference type="InterPro" id="IPR015421">
    <property type="entry name" value="PyrdxlP-dep_Trfase_major"/>
</dbReference>
<dbReference type="FunFam" id="3.90.1150.10:FF:000033">
    <property type="entry name" value="Cystathionine gamma-synthase"/>
    <property type="match status" value="1"/>
</dbReference>
<evidence type="ECO:0000256" key="1">
    <source>
        <dbReference type="ARBA" id="ARBA00001933"/>
    </source>
</evidence>
<evidence type="ECO:0000256" key="4">
    <source>
        <dbReference type="ARBA" id="ARBA00022605"/>
    </source>
</evidence>
<dbReference type="InterPro" id="IPR000277">
    <property type="entry name" value="Cys/Met-Metab_PyrdxlP-dep_enz"/>
</dbReference>
<dbReference type="CDD" id="cd00614">
    <property type="entry name" value="CGS_like"/>
    <property type="match status" value="1"/>
</dbReference>
<gene>
    <name evidence="10" type="ORF">BC351_15430</name>
</gene>
<keyword evidence="11" id="KW-1185">Reference proteome</keyword>
<dbReference type="RefSeq" id="WP_079409337.1">
    <property type="nucleotide sequence ID" value="NZ_MBTG01000002.1"/>
</dbReference>
<keyword evidence="7" id="KW-0456">Lyase</keyword>
<evidence type="ECO:0000256" key="9">
    <source>
        <dbReference type="RuleBase" id="RU362118"/>
    </source>
</evidence>
<dbReference type="AlphaFoldDB" id="A0A1V4HRV9"/>
<keyword evidence="5 8" id="KW-0663">Pyridoxal phosphate</keyword>
<dbReference type="PANTHER" id="PTHR11808">
    <property type="entry name" value="TRANS-SULFURATION ENZYME FAMILY MEMBER"/>
    <property type="match status" value="1"/>
</dbReference>
<organism evidence="10 11">
    <name type="scientific">Paenibacillus ferrarius</name>
    <dbReference type="NCBI Taxonomy" id="1469647"/>
    <lineage>
        <taxon>Bacteria</taxon>
        <taxon>Bacillati</taxon>
        <taxon>Bacillota</taxon>
        <taxon>Bacilli</taxon>
        <taxon>Bacillales</taxon>
        <taxon>Paenibacillaceae</taxon>
        <taxon>Paenibacillus</taxon>
    </lineage>
</organism>
<accession>A0A1V4HRV9</accession>
<dbReference type="GO" id="GO:0047804">
    <property type="term" value="F:cysteine-S-conjugate beta-lyase activity"/>
    <property type="evidence" value="ECO:0007669"/>
    <property type="project" value="UniProtKB-EC"/>
</dbReference>
<reference evidence="11" key="1">
    <citation type="submission" date="2016-07" db="EMBL/GenBank/DDBJ databases">
        <authorList>
            <person name="Florea S."/>
            <person name="Webb J.S."/>
            <person name="Jaromczyk J."/>
            <person name="Schardl C.L."/>
        </authorList>
    </citation>
    <scope>NUCLEOTIDE SEQUENCE [LARGE SCALE GENOMIC DNA]</scope>
    <source>
        <strain evidence="11">CY1</strain>
    </source>
</reference>
<dbReference type="EC" id="4.4.1.13" evidence="3"/>
<proteinExistence type="inferred from homology"/>
<dbReference type="Proteomes" id="UP000190626">
    <property type="component" value="Unassembled WGS sequence"/>
</dbReference>
<dbReference type="GO" id="GO:0019346">
    <property type="term" value="P:transsulfuration"/>
    <property type="evidence" value="ECO:0007669"/>
    <property type="project" value="InterPro"/>
</dbReference>
<comment type="similarity">
    <text evidence="2 9">Belongs to the trans-sulfuration enzymes family.</text>
</comment>
<dbReference type="FunFam" id="3.40.640.10:FF:000009">
    <property type="entry name" value="Cystathionine gamma-synthase homolog"/>
    <property type="match status" value="1"/>
</dbReference>
<evidence type="ECO:0000313" key="10">
    <source>
        <dbReference type="EMBL" id="OPH61326.1"/>
    </source>
</evidence>
<dbReference type="OrthoDB" id="9780685at2"/>
<comment type="caution">
    <text evidence="10">The sequence shown here is derived from an EMBL/GenBank/DDBJ whole genome shotgun (WGS) entry which is preliminary data.</text>
</comment>
<dbReference type="InterPro" id="IPR015422">
    <property type="entry name" value="PyrdxlP-dep_Trfase_small"/>
</dbReference>
<dbReference type="STRING" id="1469647.BC351_15430"/>
<comment type="cofactor">
    <cofactor evidence="1 9">
        <name>pyridoxal 5'-phosphate</name>
        <dbReference type="ChEBI" id="CHEBI:597326"/>
    </cofactor>
</comment>
<dbReference type="Gene3D" id="3.90.1150.10">
    <property type="entry name" value="Aspartate Aminotransferase, domain 1"/>
    <property type="match status" value="1"/>
</dbReference>
<dbReference type="GO" id="GO:0009086">
    <property type="term" value="P:methionine biosynthetic process"/>
    <property type="evidence" value="ECO:0007669"/>
    <property type="project" value="UniProtKB-KW"/>
</dbReference>
<dbReference type="PIRSF" id="PIRSF001434">
    <property type="entry name" value="CGS"/>
    <property type="match status" value="1"/>
</dbReference>
<dbReference type="GO" id="GO:0005737">
    <property type="term" value="C:cytoplasm"/>
    <property type="evidence" value="ECO:0007669"/>
    <property type="project" value="TreeGrafter"/>
</dbReference>
<evidence type="ECO:0000256" key="7">
    <source>
        <dbReference type="ARBA" id="ARBA00023239"/>
    </source>
</evidence>
<dbReference type="InterPro" id="IPR054542">
    <property type="entry name" value="Cys_met_metab_PP"/>
</dbReference>
<evidence type="ECO:0000256" key="6">
    <source>
        <dbReference type="ARBA" id="ARBA00023167"/>
    </source>
</evidence>
<dbReference type="Pfam" id="PF01053">
    <property type="entry name" value="Cys_Met_Meta_PP"/>
    <property type="match status" value="1"/>
</dbReference>
<dbReference type="EMBL" id="MBTG01000002">
    <property type="protein sequence ID" value="OPH61326.1"/>
    <property type="molecule type" value="Genomic_DNA"/>
</dbReference>
<evidence type="ECO:0000256" key="3">
    <source>
        <dbReference type="ARBA" id="ARBA00012224"/>
    </source>
</evidence>
<dbReference type="PROSITE" id="PS00868">
    <property type="entry name" value="CYS_MET_METAB_PP"/>
    <property type="match status" value="1"/>
</dbReference>
<dbReference type="SUPFAM" id="SSF53383">
    <property type="entry name" value="PLP-dependent transferases"/>
    <property type="match status" value="1"/>
</dbReference>
<name>A0A1V4HRV9_9BACL</name>
<evidence type="ECO:0000256" key="5">
    <source>
        <dbReference type="ARBA" id="ARBA00022898"/>
    </source>
</evidence>
<keyword evidence="6" id="KW-0486">Methionine biosynthesis</keyword>
<evidence type="ECO:0000256" key="2">
    <source>
        <dbReference type="ARBA" id="ARBA00009077"/>
    </source>
</evidence>
<evidence type="ECO:0000256" key="8">
    <source>
        <dbReference type="PIRSR" id="PIRSR001434-2"/>
    </source>
</evidence>
<evidence type="ECO:0000313" key="11">
    <source>
        <dbReference type="Proteomes" id="UP000190626"/>
    </source>
</evidence>
<sequence length="390" mass="42669">MNHPSDDKRKPQGKFATKLIHFGGEIDKATGASSVPLYQASTFHQADLETSPEYDYTRSGNPTRQALEDYIALLEGGTRGFAFASGMAAISSALMLLSQGDHVICTEDVYGGTYRLLTTIMSRMGIESTFVDMTDIAQVRAALRSNTKAVFIETPSNPTLRITDISEIAAFAKEHDLLTMLDNTFMTPYHQRPIELGIDIVLHSATKFLGGHSDVLAGLAVVANDSLGRRMKQIQNGMGNVLGIQDSWLLIRGMKTLQARMEASEKGARRLAQWLSEQPDIDFVYYPGLPNHPRRAVHEKQSLGYGAVVSFDVGSGARAKQLLSKVRIPLVAVSLGAVESILSYPAMMSHAAMPKEVRLLRGITDGLVRYSVGLEDIEDIIEDLEQALRG</sequence>
<dbReference type="GO" id="GO:0030170">
    <property type="term" value="F:pyridoxal phosphate binding"/>
    <property type="evidence" value="ECO:0007669"/>
    <property type="project" value="InterPro"/>
</dbReference>
<dbReference type="PANTHER" id="PTHR11808:SF50">
    <property type="entry name" value="CYSTATHIONINE BETA-LYASE"/>
    <property type="match status" value="1"/>
</dbReference>
<protein>
    <recommendedName>
        <fullName evidence="3">cysteine-S-conjugate beta-lyase</fullName>
        <ecNumber evidence="3">4.4.1.13</ecNumber>
    </recommendedName>
</protein>
<dbReference type="Gene3D" id="3.40.640.10">
    <property type="entry name" value="Type I PLP-dependent aspartate aminotransferase-like (Major domain)"/>
    <property type="match status" value="1"/>
</dbReference>
<dbReference type="InterPro" id="IPR015424">
    <property type="entry name" value="PyrdxlP-dep_Trfase"/>
</dbReference>
<feature type="modified residue" description="N6-(pyridoxal phosphate)lysine" evidence="8">
    <location>
        <position position="207"/>
    </location>
</feature>